<dbReference type="InterPro" id="IPR051964">
    <property type="entry name" value="Chaperone_stress_response"/>
</dbReference>
<evidence type="ECO:0000259" key="1">
    <source>
        <dbReference type="PROSITE" id="PS50076"/>
    </source>
</evidence>
<sequence length="125" mass="14332">MATCFYAILGVKHSASIEDINKAYKKKALELHPDKNPDAVQESTENFKLLQQAYGTLSNPSERKIYSSDRYIKCQYCLKTSKTTKVKHEKYQTYVAVNLLTPGPCELSLNRHFLEKQDVSNDQKL</sequence>
<dbReference type="PROSITE" id="PS50076">
    <property type="entry name" value="DNAJ_2"/>
    <property type="match status" value="1"/>
</dbReference>
<name>A0ABY6KX97_9ARAC</name>
<dbReference type="SMART" id="SM00271">
    <property type="entry name" value="DnaJ"/>
    <property type="match status" value="1"/>
</dbReference>
<accession>A0ABY6KX97</accession>
<proteinExistence type="predicted"/>
<reference evidence="2 3" key="1">
    <citation type="submission" date="2022-01" db="EMBL/GenBank/DDBJ databases">
        <title>A chromosomal length assembly of Cordylochernes scorpioides.</title>
        <authorList>
            <person name="Zeh D."/>
            <person name="Zeh J."/>
        </authorList>
    </citation>
    <scope>NUCLEOTIDE SEQUENCE [LARGE SCALE GENOMIC DNA]</scope>
    <source>
        <strain evidence="2">IN4F17</strain>
        <tissue evidence="2">Whole Body</tissue>
    </source>
</reference>
<keyword evidence="3" id="KW-1185">Reference proteome</keyword>
<dbReference type="Pfam" id="PF00226">
    <property type="entry name" value="DnaJ"/>
    <property type="match status" value="1"/>
</dbReference>
<dbReference type="SUPFAM" id="SSF46565">
    <property type="entry name" value="Chaperone J-domain"/>
    <property type="match status" value="1"/>
</dbReference>
<protein>
    <recommendedName>
        <fullName evidence="1">J domain-containing protein</fullName>
    </recommendedName>
</protein>
<organism evidence="2 3">
    <name type="scientific">Cordylochernes scorpioides</name>
    <dbReference type="NCBI Taxonomy" id="51811"/>
    <lineage>
        <taxon>Eukaryota</taxon>
        <taxon>Metazoa</taxon>
        <taxon>Ecdysozoa</taxon>
        <taxon>Arthropoda</taxon>
        <taxon>Chelicerata</taxon>
        <taxon>Arachnida</taxon>
        <taxon>Pseudoscorpiones</taxon>
        <taxon>Cheliferoidea</taxon>
        <taxon>Chernetidae</taxon>
        <taxon>Cordylochernes</taxon>
    </lineage>
</organism>
<dbReference type="InterPro" id="IPR001623">
    <property type="entry name" value="DnaJ_domain"/>
</dbReference>
<dbReference type="EMBL" id="CP092872">
    <property type="protein sequence ID" value="UYV73511.1"/>
    <property type="molecule type" value="Genomic_DNA"/>
</dbReference>
<evidence type="ECO:0000313" key="3">
    <source>
        <dbReference type="Proteomes" id="UP001235939"/>
    </source>
</evidence>
<evidence type="ECO:0000313" key="2">
    <source>
        <dbReference type="EMBL" id="UYV73511.1"/>
    </source>
</evidence>
<dbReference type="Gene3D" id="1.10.287.110">
    <property type="entry name" value="DnaJ domain"/>
    <property type="match status" value="1"/>
</dbReference>
<gene>
    <name evidence="2" type="ORF">LAZ67_10003885</name>
</gene>
<dbReference type="CDD" id="cd06257">
    <property type="entry name" value="DnaJ"/>
    <property type="match status" value="1"/>
</dbReference>
<dbReference type="InterPro" id="IPR036869">
    <property type="entry name" value="J_dom_sf"/>
</dbReference>
<dbReference type="Proteomes" id="UP001235939">
    <property type="component" value="Chromosome 10"/>
</dbReference>
<dbReference type="PANTHER" id="PTHR44029:SF1">
    <property type="entry name" value="DNAJ HOMOLOG SUBFAMILY C MEMBER 21"/>
    <property type="match status" value="1"/>
</dbReference>
<feature type="domain" description="J" evidence="1">
    <location>
        <begin position="4"/>
        <end position="70"/>
    </location>
</feature>
<dbReference type="PRINTS" id="PR00625">
    <property type="entry name" value="JDOMAIN"/>
</dbReference>
<dbReference type="PANTHER" id="PTHR44029">
    <property type="entry name" value="DNAJ HOMOLOG SUBFAMILY C MEMBER 21"/>
    <property type="match status" value="1"/>
</dbReference>